<keyword evidence="4" id="KW-1185">Reference proteome</keyword>
<feature type="domain" description="Inositol polyphosphate-related phosphatase" evidence="2">
    <location>
        <begin position="80"/>
        <end position="382"/>
    </location>
</feature>
<feature type="region of interest" description="Disordered" evidence="1">
    <location>
        <begin position="1"/>
        <end position="59"/>
    </location>
</feature>
<dbReference type="SMART" id="SM00128">
    <property type="entry name" value="IPPc"/>
    <property type="match status" value="1"/>
</dbReference>
<evidence type="ECO:0000313" key="3">
    <source>
        <dbReference type="EMBL" id="CAG7821565.1"/>
    </source>
</evidence>
<organism evidence="3 4">
    <name type="scientific">Allacma fusca</name>
    <dbReference type="NCBI Taxonomy" id="39272"/>
    <lineage>
        <taxon>Eukaryota</taxon>
        <taxon>Metazoa</taxon>
        <taxon>Ecdysozoa</taxon>
        <taxon>Arthropoda</taxon>
        <taxon>Hexapoda</taxon>
        <taxon>Collembola</taxon>
        <taxon>Symphypleona</taxon>
        <taxon>Sminthuridae</taxon>
        <taxon>Allacma</taxon>
    </lineage>
</organism>
<dbReference type="AlphaFoldDB" id="A0A8J2KUC2"/>
<dbReference type="GO" id="GO:0046856">
    <property type="term" value="P:phosphatidylinositol dephosphorylation"/>
    <property type="evidence" value="ECO:0007669"/>
    <property type="project" value="InterPro"/>
</dbReference>
<sequence>MKKTEATYTAKHVKSQRKKSSGKVITPQGVSSPAASIRSLGNISKDTSQDSRQDGSIDFQIPGSGPLLGSEEMRKYLSGSQATVQVTTWNMGSLPLPKEHELRKLFYHDEDESLKKVDIHVISIQECWPDSDAWELELQVCLGPGYALFHSLSFGTLHISIFFRRDLLWFTTEPSDWTMSVRSGRLFKTKGCAGIAFGFFGSKFVFVNSHLSAGDESDRENQRIDELHKILQSYQKPSGKLNGSDAIFLSGDLNFRICRMTREDILDSLRRNRLDNVLENDQLILLLKRPPDTLPKGLQGFMEAATITFRPTYKYDLGTDKFDSSNKKRAPAYTDRIIYKCKNMQNENPTVVCLAYEAVTSLRLSDHKPVYSIFSVHIKPGFDTLPLSGARFKKDLFTRAAQKRAKFLLDRRKKLASTVCNLS</sequence>
<gene>
    <name evidence="3" type="ORF">AFUS01_LOCUS31896</name>
</gene>
<evidence type="ECO:0000259" key="2">
    <source>
        <dbReference type="SMART" id="SM00128"/>
    </source>
</evidence>
<feature type="compositionally biased region" description="Basic residues" evidence="1">
    <location>
        <begin position="11"/>
        <end position="21"/>
    </location>
</feature>
<evidence type="ECO:0000256" key="1">
    <source>
        <dbReference type="SAM" id="MobiDB-lite"/>
    </source>
</evidence>
<dbReference type="PANTHER" id="PTHR47039">
    <property type="entry name" value="INOSITOL POLYPHOSPHATE 5-PHOSPHATASE E"/>
    <property type="match status" value="1"/>
</dbReference>
<dbReference type="GO" id="GO:0016791">
    <property type="term" value="F:phosphatase activity"/>
    <property type="evidence" value="ECO:0007669"/>
    <property type="project" value="InterPro"/>
</dbReference>
<evidence type="ECO:0000313" key="4">
    <source>
        <dbReference type="Proteomes" id="UP000708208"/>
    </source>
</evidence>
<name>A0A8J2KUC2_9HEXA</name>
<dbReference type="OrthoDB" id="2248459at2759"/>
<dbReference type="EMBL" id="CAJVCH010515047">
    <property type="protein sequence ID" value="CAG7821565.1"/>
    <property type="molecule type" value="Genomic_DNA"/>
</dbReference>
<comment type="caution">
    <text evidence="3">The sequence shown here is derived from an EMBL/GenBank/DDBJ whole genome shotgun (WGS) entry which is preliminary data.</text>
</comment>
<proteinExistence type="predicted"/>
<protein>
    <recommendedName>
        <fullName evidence="2">Inositol polyphosphate-related phosphatase domain-containing protein</fullName>
    </recommendedName>
</protein>
<dbReference type="Pfam" id="PF22669">
    <property type="entry name" value="Exo_endo_phos2"/>
    <property type="match status" value="1"/>
</dbReference>
<dbReference type="Proteomes" id="UP000708208">
    <property type="component" value="Unassembled WGS sequence"/>
</dbReference>
<dbReference type="PANTHER" id="PTHR47039:SF1">
    <property type="entry name" value="INOSITOL POLYPHOSPHATE 5-PHOSPHATASE E"/>
    <property type="match status" value="1"/>
</dbReference>
<dbReference type="InterPro" id="IPR053321">
    <property type="entry name" value="IPP-5-Phosphatase_Type_IV"/>
</dbReference>
<reference evidence="3" key="1">
    <citation type="submission" date="2021-06" db="EMBL/GenBank/DDBJ databases">
        <authorList>
            <person name="Hodson N. C."/>
            <person name="Mongue J. A."/>
            <person name="Jaron S. K."/>
        </authorList>
    </citation>
    <scope>NUCLEOTIDE SEQUENCE</scope>
</reference>
<dbReference type="InterPro" id="IPR000300">
    <property type="entry name" value="IPPc"/>
</dbReference>
<accession>A0A8J2KUC2</accession>
<feature type="compositionally biased region" description="Polar residues" evidence="1">
    <location>
        <begin position="28"/>
        <end position="46"/>
    </location>
</feature>